<dbReference type="InterPro" id="IPR009908">
    <property type="entry name" value="Methylamine_util_MauE"/>
</dbReference>
<keyword evidence="2 5" id="KW-0812">Transmembrane</keyword>
<evidence type="ECO:0000259" key="6">
    <source>
        <dbReference type="Pfam" id="PF07291"/>
    </source>
</evidence>
<proteinExistence type="predicted"/>
<organism evidence="7 8">
    <name type="scientific">Echinicola arenosa</name>
    <dbReference type="NCBI Taxonomy" id="2774144"/>
    <lineage>
        <taxon>Bacteria</taxon>
        <taxon>Pseudomonadati</taxon>
        <taxon>Bacteroidota</taxon>
        <taxon>Cytophagia</taxon>
        <taxon>Cytophagales</taxon>
        <taxon>Cyclobacteriaceae</taxon>
        <taxon>Echinicola</taxon>
    </lineage>
</organism>
<name>A0ABR9AK46_9BACT</name>
<evidence type="ECO:0000256" key="1">
    <source>
        <dbReference type="ARBA" id="ARBA00004141"/>
    </source>
</evidence>
<keyword evidence="8" id="KW-1185">Reference proteome</keyword>
<gene>
    <name evidence="7" type="ORF">IFO69_10505</name>
</gene>
<dbReference type="EMBL" id="JACYTQ010000003">
    <property type="protein sequence ID" value="MBD8489176.1"/>
    <property type="molecule type" value="Genomic_DNA"/>
</dbReference>
<reference evidence="7 8" key="1">
    <citation type="submission" date="2020-09" db="EMBL/GenBank/DDBJ databases">
        <title>Echinicola sp. CAU 1574 isolated from sand of Sido Beach.</title>
        <authorList>
            <person name="Kim W."/>
        </authorList>
    </citation>
    <scope>NUCLEOTIDE SEQUENCE [LARGE SCALE GENOMIC DNA]</scope>
    <source>
        <strain evidence="7 8">CAU 1574</strain>
    </source>
</reference>
<accession>A0ABR9AK46</accession>
<evidence type="ECO:0000256" key="4">
    <source>
        <dbReference type="ARBA" id="ARBA00023136"/>
    </source>
</evidence>
<dbReference type="Proteomes" id="UP000647133">
    <property type="component" value="Unassembled WGS sequence"/>
</dbReference>
<feature type="domain" description="Methylamine utilisation protein MauE" evidence="6">
    <location>
        <begin position="13"/>
        <end position="140"/>
    </location>
</feature>
<evidence type="ECO:0000256" key="2">
    <source>
        <dbReference type="ARBA" id="ARBA00022692"/>
    </source>
</evidence>
<sequence>MDFNMKLNYNYSSWLYLASSMLFVALWTFTGIEKLLGFSAFQQAMMNQTIPVVWAKLLAPIIIIAELGLALLLVFKTTKRLGMLFSSLLMTVFTTYIGLVWMGAFPRIPCSCAGFIESMGWEGHFLFNVGFIVLGMFGVMGREP</sequence>
<evidence type="ECO:0000313" key="8">
    <source>
        <dbReference type="Proteomes" id="UP000647133"/>
    </source>
</evidence>
<dbReference type="Pfam" id="PF07291">
    <property type="entry name" value="MauE"/>
    <property type="match status" value="1"/>
</dbReference>
<evidence type="ECO:0000256" key="3">
    <source>
        <dbReference type="ARBA" id="ARBA00022989"/>
    </source>
</evidence>
<comment type="subcellular location">
    <subcellularLocation>
        <location evidence="1">Membrane</location>
        <topology evidence="1">Multi-pass membrane protein</topology>
    </subcellularLocation>
</comment>
<feature type="transmembrane region" description="Helical" evidence="5">
    <location>
        <begin position="81"/>
        <end position="104"/>
    </location>
</feature>
<protein>
    <recommendedName>
        <fullName evidence="6">Methylamine utilisation protein MauE domain-containing protein</fullName>
    </recommendedName>
</protein>
<feature type="transmembrane region" description="Helical" evidence="5">
    <location>
        <begin position="124"/>
        <end position="141"/>
    </location>
</feature>
<feature type="transmembrane region" description="Helical" evidence="5">
    <location>
        <begin position="12"/>
        <end position="32"/>
    </location>
</feature>
<comment type="caution">
    <text evidence="7">The sequence shown here is derived from an EMBL/GenBank/DDBJ whole genome shotgun (WGS) entry which is preliminary data.</text>
</comment>
<keyword evidence="3 5" id="KW-1133">Transmembrane helix</keyword>
<keyword evidence="4 5" id="KW-0472">Membrane</keyword>
<evidence type="ECO:0000256" key="5">
    <source>
        <dbReference type="SAM" id="Phobius"/>
    </source>
</evidence>
<feature type="transmembrane region" description="Helical" evidence="5">
    <location>
        <begin position="52"/>
        <end position="74"/>
    </location>
</feature>
<evidence type="ECO:0000313" key="7">
    <source>
        <dbReference type="EMBL" id="MBD8489176.1"/>
    </source>
</evidence>